<feature type="domain" description="Tyr recombinase" evidence="5">
    <location>
        <begin position="211"/>
        <end position="387"/>
    </location>
</feature>
<dbReference type="RefSeq" id="WP_033058571.1">
    <property type="nucleotide sequence ID" value="NZ_AZQQ01000082.1"/>
</dbReference>
<dbReference type="GO" id="GO:0006310">
    <property type="term" value="P:DNA recombination"/>
    <property type="evidence" value="ECO:0007669"/>
    <property type="project" value="UniProtKB-KW"/>
</dbReference>
<dbReference type="SUPFAM" id="SSF56349">
    <property type="entry name" value="DNA breaking-rejoining enzymes"/>
    <property type="match status" value="1"/>
</dbReference>
<evidence type="ECO:0000313" key="7">
    <source>
        <dbReference type="Proteomes" id="UP000026739"/>
    </source>
</evidence>
<dbReference type="InterPro" id="IPR010998">
    <property type="entry name" value="Integrase_recombinase_N"/>
</dbReference>
<dbReference type="GO" id="GO:0003677">
    <property type="term" value="F:DNA binding"/>
    <property type="evidence" value="ECO:0007669"/>
    <property type="project" value="UniProtKB-KW"/>
</dbReference>
<keyword evidence="4" id="KW-0233">DNA recombination</keyword>
<keyword evidence="2" id="KW-0229">DNA integration</keyword>
<dbReference type="AlphaFoldDB" id="A0A059L1A0"/>
<sequence>MKRTEIKRRPLADTTLAGLEPESATYREQDGNGLYFRVKANGQKSWELRYKKPDGKWSWLGLGGYPEISGSLARQKAAQLRDDSSTGKNPLVSKQARKIADRVAANNTFEALGREWFDARRSSWEAGTSRRVLGALELHVFPVFGKRIYTEILPLEWMEFLRGMEQKGIIEQMGRVRAFCKEIYDLARVTGRAIHNPLEGLNKFLQTRSAENYAHVSIEELPALLRAINSYPHAKDVRLGLRLLALLAARPSEIREARWSEIDLNKKLWTIPAERMKRRREHVVPLSRQAIAAITELRTLTGAYPLLFPGRKDRTIPRSNTVFLMALRRLGYAGRQTGHGFRHIASTILNEQGFDENHIEAQLSHVKEGIAGVYNKAVYLPQRKVMMQWYADHLDELATGNVVQGQFGKVI</sequence>
<reference evidence="6 7" key="1">
    <citation type="submission" date="2013-12" db="EMBL/GenBank/DDBJ databases">
        <authorList>
            <person name="Formusa P.A."/>
            <person name="Habash M."/>
            <person name="Lee H."/>
            <person name="Trevors J.T."/>
        </authorList>
    </citation>
    <scope>NUCLEOTIDE SEQUENCE [LARGE SCALE GENOMIC DNA]</scope>
    <source>
        <strain evidence="6 7">PD30</strain>
    </source>
</reference>
<dbReference type="InterPro" id="IPR038488">
    <property type="entry name" value="Integrase_DNA-bd_sf"/>
</dbReference>
<protein>
    <submittedName>
        <fullName evidence="6">Integrase</fullName>
    </submittedName>
</protein>
<dbReference type="Gene3D" id="3.30.160.390">
    <property type="entry name" value="Integrase, DNA-binding domain"/>
    <property type="match status" value="1"/>
</dbReference>
<evidence type="ECO:0000256" key="3">
    <source>
        <dbReference type="ARBA" id="ARBA00023125"/>
    </source>
</evidence>
<evidence type="ECO:0000313" key="6">
    <source>
        <dbReference type="EMBL" id="KDD67774.1"/>
    </source>
</evidence>
<accession>A0A059L1A0</accession>
<dbReference type="InterPro" id="IPR002104">
    <property type="entry name" value="Integrase_catalytic"/>
</dbReference>
<dbReference type="PANTHER" id="PTHR30629:SF2">
    <property type="entry name" value="PROPHAGE INTEGRASE INTS-RELATED"/>
    <property type="match status" value="1"/>
</dbReference>
<dbReference type="Gene3D" id="1.10.443.10">
    <property type="entry name" value="Intergrase catalytic core"/>
    <property type="match status" value="1"/>
</dbReference>
<proteinExistence type="inferred from homology"/>
<dbReference type="InterPro" id="IPR053876">
    <property type="entry name" value="Phage_int_M"/>
</dbReference>
<dbReference type="Pfam" id="PF00589">
    <property type="entry name" value="Phage_integrase"/>
    <property type="match status" value="1"/>
</dbReference>
<organism evidence="6 7">
    <name type="scientific">Pseudomonas mandelii PD30</name>
    <dbReference type="NCBI Taxonomy" id="1419583"/>
    <lineage>
        <taxon>Bacteria</taxon>
        <taxon>Pseudomonadati</taxon>
        <taxon>Pseudomonadota</taxon>
        <taxon>Gammaproteobacteria</taxon>
        <taxon>Pseudomonadales</taxon>
        <taxon>Pseudomonadaceae</taxon>
        <taxon>Pseudomonas</taxon>
    </lineage>
</organism>
<dbReference type="EMBL" id="AZQQ01000082">
    <property type="protein sequence ID" value="KDD67774.1"/>
    <property type="molecule type" value="Genomic_DNA"/>
</dbReference>
<evidence type="ECO:0000256" key="2">
    <source>
        <dbReference type="ARBA" id="ARBA00022908"/>
    </source>
</evidence>
<dbReference type="GO" id="GO:0015074">
    <property type="term" value="P:DNA integration"/>
    <property type="evidence" value="ECO:0007669"/>
    <property type="project" value="UniProtKB-KW"/>
</dbReference>
<dbReference type="PANTHER" id="PTHR30629">
    <property type="entry name" value="PROPHAGE INTEGRASE"/>
    <property type="match status" value="1"/>
</dbReference>
<evidence type="ECO:0000259" key="5">
    <source>
        <dbReference type="PROSITE" id="PS51898"/>
    </source>
</evidence>
<dbReference type="InterPro" id="IPR011010">
    <property type="entry name" value="DNA_brk_join_enz"/>
</dbReference>
<gene>
    <name evidence="6" type="ORF">V466_17780</name>
</gene>
<comment type="similarity">
    <text evidence="1">Belongs to the 'phage' integrase family.</text>
</comment>
<dbReference type="Pfam" id="PF22022">
    <property type="entry name" value="Phage_int_M"/>
    <property type="match status" value="1"/>
</dbReference>
<dbReference type="InterPro" id="IPR013762">
    <property type="entry name" value="Integrase-like_cat_sf"/>
</dbReference>
<dbReference type="CDD" id="cd00801">
    <property type="entry name" value="INT_P4_C"/>
    <property type="match status" value="1"/>
</dbReference>
<dbReference type="Gene3D" id="1.10.150.130">
    <property type="match status" value="1"/>
</dbReference>
<keyword evidence="3" id="KW-0238">DNA-binding</keyword>
<dbReference type="InterPro" id="IPR025166">
    <property type="entry name" value="Integrase_DNA_bind_dom"/>
</dbReference>
<comment type="caution">
    <text evidence="6">The sequence shown here is derived from an EMBL/GenBank/DDBJ whole genome shotgun (WGS) entry which is preliminary data.</text>
</comment>
<dbReference type="Proteomes" id="UP000026739">
    <property type="component" value="Unassembled WGS sequence"/>
</dbReference>
<evidence type="ECO:0000256" key="1">
    <source>
        <dbReference type="ARBA" id="ARBA00008857"/>
    </source>
</evidence>
<dbReference type="InterPro" id="IPR050808">
    <property type="entry name" value="Phage_Integrase"/>
</dbReference>
<dbReference type="eggNOG" id="COG0582">
    <property type="taxonomic scope" value="Bacteria"/>
</dbReference>
<dbReference type="Pfam" id="PF13356">
    <property type="entry name" value="Arm-DNA-bind_3"/>
    <property type="match status" value="1"/>
</dbReference>
<dbReference type="PROSITE" id="PS51898">
    <property type="entry name" value="TYR_RECOMBINASE"/>
    <property type="match status" value="1"/>
</dbReference>
<evidence type="ECO:0000256" key="4">
    <source>
        <dbReference type="ARBA" id="ARBA00023172"/>
    </source>
</evidence>
<name>A0A059L1A0_9PSED</name>